<feature type="transmembrane region" description="Helical" evidence="1">
    <location>
        <begin position="50"/>
        <end position="71"/>
    </location>
</feature>
<evidence type="ECO:0000313" key="2">
    <source>
        <dbReference type="EMBL" id="WCZ39303.1"/>
    </source>
</evidence>
<gene>
    <name evidence="2" type="ORF">CJEDD_08550</name>
</gene>
<keyword evidence="3" id="KW-1185">Reference proteome</keyword>
<organism evidence="2 3">
    <name type="scientific">Corynebacterium jeddahense</name>
    <dbReference type="NCBI Taxonomy" id="1414719"/>
    <lineage>
        <taxon>Bacteria</taxon>
        <taxon>Bacillati</taxon>
        <taxon>Actinomycetota</taxon>
        <taxon>Actinomycetes</taxon>
        <taxon>Mycobacteriales</taxon>
        <taxon>Corynebacteriaceae</taxon>
        <taxon>Corynebacterium</taxon>
    </lineage>
</organism>
<sequence>MTVAGIVVSLFTGVLSARAGSRRAVVGAVIAAVNIAAWGLFLASPSPRGALAATLVAVTTALTTPSSNFGFDTVRETLPNTMVATGTGLSNMGGFVATMVASQAFGAILEAHSRGGAYSWADFRVAWAAVVVVWFVWLVGFAVARRRVTAGAAPGGR</sequence>
<keyword evidence="1" id="KW-0812">Transmembrane</keyword>
<evidence type="ECO:0008006" key="4">
    <source>
        <dbReference type="Google" id="ProtNLM"/>
    </source>
</evidence>
<evidence type="ECO:0000313" key="3">
    <source>
        <dbReference type="Proteomes" id="UP001218071"/>
    </source>
</evidence>
<name>A0ABY7UNZ3_9CORY</name>
<dbReference type="InterPro" id="IPR036259">
    <property type="entry name" value="MFS_trans_sf"/>
</dbReference>
<evidence type="ECO:0000256" key="1">
    <source>
        <dbReference type="SAM" id="Phobius"/>
    </source>
</evidence>
<dbReference type="Proteomes" id="UP001218071">
    <property type="component" value="Chromosome"/>
</dbReference>
<keyword evidence="1" id="KW-1133">Transmembrane helix</keyword>
<dbReference type="RefSeq" id="WP_052333867.1">
    <property type="nucleotide sequence ID" value="NZ_CBYN010000135.1"/>
</dbReference>
<keyword evidence="1" id="KW-0472">Membrane</keyword>
<dbReference type="EMBL" id="CP063194">
    <property type="protein sequence ID" value="WCZ39303.1"/>
    <property type="molecule type" value="Genomic_DNA"/>
</dbReference>
<dbReference type="SUPFAM" id="SSF103473">
    <property type="entry name" value="MFS general substrate transporter"/>
    <property type="match status" value="1"/>
</dbReference>
<feature type="transmembrane region" description="Helical" evidence="1">
    <location>
        <begin position="91"/>
        <end position="111"/>
    </location>
</feature>
<dbReference type="Gene3D" id="1.20.1250.20">
    <property type="entry name" value="MFS general substrate transporter like domains"/>
    <property type="match status" value="1"/>
</dbReference>
<feature type="transmembrane region" description="Helical" evidence="1">
    <location>
        <begin position="123"/>
        <end position="144"/>
    </location>
</feature>
<protein>
    <recommendedName>
        <fullName evidence="4">Major facilitator superfamily (MFS) profile domain-containing protein</fullName>
    </recommendedName>
</protein>
<proteinExistence type="predicted"/>
<reference evidence="2 3" key="1">
    <citation type="submission" date="2020-10" db="EMBL/GenBank/DDBJ databases">
        <title>Complete genome sequence of Corynebacterium jeddahense DSM 45997, type strain of Corynebacterium jeddahense.</title>
        <authorList>
            <person name="Busche T."/>
            <person name="Kalinowski J."/>
            <person name="Ruckert C."/>
        </authorList>
    </citation>
    <scope>NUCLEOTIDE SEQUENCE [LARGE SCALE GENOMIC DNA]</scope>
    <source>
        <strain evidence="2 3">DSM 45997</strain>
    </source>
</reference>
<accession>A0ABY7UNZ3</accession>
<feature type="transmembrane region" description="Helical" evidence="1">
    <location>
        <begin position="26"/>
        <end position="43"/>
    </location>
</feature>